<dbReference type="GO" id="GO:0005524">
    <property type="term" value="F:ATP binding"/>
    <property type="evidence" value="ECO:0007669"/>
    <property type="project" value="UniProtKB-UniRule"/>
</dbReference>
<dbReference type="PANTHER" id="PTHR48011">
    <property type="entry name" value="CCR4-NOT TRANSCRIPTIONAL COMPLEX SUBUNIT CAF120-RELATED"/>
    <property type="match status" value="1"/>
</dbReference>
<dbReference type="InterPro" id="IPR000719">
    <property type="entry name" value="Prot_kinase_dom"/>
</dbReference>
<evidence type="ECO:0000256" key="1">
    <source>
        <dbReference type="ARBA" id="ARBA00022679"/>
    </source>
</evidence>
<keyword evidence="3" id="KW-0418">Kinase</keyword>
<dbReference type="PROSITE" id="PS50011">
    <property type="entry name" value="PROTEIN_KINASE_DOM"/>
    <property type="match status" value="1"/>
</dbReference>
<dbReference type="PROSITE" id="PS00107">
    <property type="entry name" value="PROTEIN_KINASE_ATP"/>
    <property type="match status" value="1"/>
</dbReference>
<dbReference type="Pfam" id="PF00069">
    <property type="entry name" value="Pkinase"/>
    <property type="match status" value="1"/>
</dbReference>
<keyword evidence="2 5" id="KW-0547">Nucleotide-binding</keyword>
<gene>
    <name evidence="8" type="ORF">AAHA92_03253</name>
</gene>
<dbReference type="Gene3D" id="1.10.510.10">
    <property type="entry name" value="Transferase(Phosphotransferase) domain 1"/>
    <property type="match status" value="1"/>
</dbReference>
<evidence type="ECO:0000313" key="8">
    <source>
        <dbReference type="EMBL" id="KAL1567818.1"/>
    </source>
</evidence>
<organism evidence="8 9">
    <name type="scientific">Salvia divinorum</name>
    <name type="common">Maria pastora</name>
    <name type="synonym">Diviner's sage</name>
    <dbReference type="NCBI Taxonomy" id="28513"/>
    <lineage>
        <taxon>Eukaryota</taxon>
        <taxon>Viridiplantae</taxon>
        <taxon>Streptophyta</taxon>
        <taxon>Embryophyta</taxon>
        <taxon>Tracheophyta</taxon>
        <taxon>Spermatophyta</taxon>
        <taxon>Magnoliopsida</taxon>
        <taxon>eudicotyledons</taxon>
        <taxon>Gunneridae</taxon>
        <taxon>Pentapetalae</taxon>
        <taxon>asterids</taxon>
        <taxon>lamiids</taxon>
        <taxon>Lamiales</taxon>
        <taxon>Lamiaceae</taxon>
        <taxon>Nepetoideae</taxon>
        <taxon>Mentheae</taxon>
        <taxon>Salviinae</taxon>
        <taxon>Salvia</taxon>
        <taxon>Salvia subgen. Calosphace</taxon>
    </lineage>
</organism>
<dbReference type="EMBL" id="JBEAFC010000002">
    <property type="protein sequence ID" value="KAL1567818.1"/>
    <property type="molecule type" value="Genomic_DNA"/>
</dbReference>
<dbReference type="InterPro" id="IPR011009">
    <property type="entry name" value="Kinase-like_dom_sf"/>
</dbReference>
<protein>
    <submittedName>
        <fullName evidence="8">Mitogen-activated protein kinase kinase kinase 20-like</fullName>
    </submittedName>
</protein>
<evidence type="ECO:0000313" key="9">
    <source>
        <dbReference type="Proteomes" id="UP001567538"/>
    </source>
</evidence>
<dbReference type="SMART" id="SM00220">
    <property type="entry name" value="S_TKc"/>
    <property type="match status" value="1"/>
</dbReference>
<evidence type="ECO:0000256" key="3">
    <source>
        <dbReference type="ARBA" id="ARBA00022777"/>
    </source>
</evidence>
<dbReference type="AlphaFoldDB" id="A0ABD1IJT0"/>
<keyword evidence="1" id="KW-0808">Transferase</keyword>
<dbReference type="GO" id="GO:0004674">
    <property type="term" value="F:protein serine/threonine kinase activity"/>
    <property type="evidence" value="ECO:0007669"/>
    <property type="project" value="UniProtKB-KW"/>
</dbReference>
<accession>A0ABD1IJT0</accession>
<reference evidence="8 9" key="1">
    <citation type="submission" date="2024-06" db="EMBL/GenBank/DDBJ databases">
        <title>A chromosome level genome sequence of Diviner's sage (Salvia divinorum).</title>
        <authorList>
            <person name="Ford S.A."/>
            <person name="Ro D.-K."/>
            <person name="Ness R.W."/>
            <person name="Phillips M.A."/>
        </authorList>
    </citation>
    <scope>NUCLEOTIDE SEQUENCE [LARGE SCALE GENOMIC DNA]</scope>
    <source>
        <strain evidence="8">SAF-2024a</strain>
        <tissue evidence="8">Leaf</tissue>
    </source>
</reference>
<comment type="similarity">
    <text evidence="6">Belongs to the protein kinase superfamily.</text>
</comment>
<dbReference type="Proteomes" id="UP001567538">
    <property type="component" value="Unassembled WGS sequence"/>
</dbReference>
<keyword evidence="9" id="KW-1185">Reference proteome</keyword>
<comment type="caution">
    <text evidence="8">The sequence shown here is derived from an EMBL/GenBank/DDBJ whole genome shotgun (WGS) entry which is preliminary data.</text>
</comment>
<dbReference type="InterPro" id="IPR052751">
    <property type="entry name" value="Plant_MAPKKK"/>
</dbReference>
<feature type="binding site" evidence="5">
    <location>
        <position position="36"/>
    </location>
    <ligand>
        <name>ATP</name>
        <dbReference type="ChEBI" id="CHEBI:30616"/>
    </ligand>
</feature>
<evidence type="ECO:0000256" key="4">
    <source>
        <dbReference type="ARBA" id="ARBA00022840"/>
    </source>
</evidence>
<dbReference type="InterPro" id="IPR008271">
    <property type="entry name" value="Ser/Thr_kinase_AS"/>
</dbReference>
<dbReference type="CDD" id="cd06606">
    <property type="entry name" value="STKc_MAPKKK"/>
    <property type="match status" value="1"/>
</dbReference>
<evidence type="ECO:0000259" key="7">
    <source>
        <dbReference type="PROSITE" id="PS50011"/>
    </source>
</evidence>
<dbReference type="PROSITE" id="PS00108">
    <property type="entry name" value="PROTEIN_KINASE_ST"/>
    <property type="match status" value="1"/>
</dbReference>
<evidence type="ECO:0000256" key="6">
    <source>
        <dbReference type="RuleBase" id="RU000304"/>
    </source>
</evidence>
<sequence length="338" mass="36801">MDWVRGEKLGHGSFAMVSLAAPRSRNSTLPPLMAVKSCGFSHSSSLMREKLILDELKDCPEIIGCFGESVSYENGEKLQNLLLEYACGGSLADKLENSADHRLPESEVRGYTKALLKGLDYIHKLGFVHCDIKLQNILLGGDGGEVKLADFGLAKRKGDDSGFELRGTPLYMSPEMVTGGDQGPAADIWAVGCVIVELLSGSPAWRCSDLGGLLMRIGGEVPEIPCELSEEGRDFIGRIFVKDARDRWTAEMLLNHPFIGDQDFAGLKVSGSTSPRGPLDFPDWVSCSITSLASPEFSPENGYWFAGELGSGAAERLRGLVCDRSPDWSDSDDWFTIR</sequence>
<keyword evidence="4 5" id="KW-0067">ATP-binding</keyword>
<proteinExistence type="inferred from homology"/>
<dbReference type="InterPro" id="IPR017441">
    <property type="entry name" value="Protein_kinase_ATP_BS"/>
</dbReference>
<evidence type="ECO:0000256" key="2">
    <source>
        <dbReference type="ARBA" id="ARBA00022741"/>
    </source>
</evidence>
<dbReference type="PANTHER" id="PTHR48011:SF18">
    <property type="entry name" value="MITOGEN-ACTIVATED PROTEIN KINASE KINASE KINASE 19-RELATED"/>
    <property type="match status" value="1"/>
</dbReference>
<dbReference type="SUPFAM" id="SSF56112">
    <property type="entry name" value="Protein kinase-like (PK-like)"/>
    <property type="match status" value="1"/>
</dbReference>
<keyword evidence="6" id="KW-0723">Serine/threonine-protein kinase</keyword>
<feature type="domain" description="Protein kinase" evidence="7">
    <location>
        <begin position="3"/>
        <end position="259"/>
    </location>
</feature>
<evidence type="ECO:0000256" key="5">
    <source>
        <dbReference type="PROSITE-ProRule" id="PRU10141"/>
    </source>
</evidence>
<name>A0ABD1IJT0_SALDI</name>